<reference evidence="12 13" key="1">
    <citation type="submission" date="2023-11" db="EMBL/GenBank/DDBJ databases">
        <title>Genome sequence of Microbacterium rhizosphaerae KACC 19337.</title>
        <authorList>
            <person name="Choi H."/>
            <person name="Kim S."/>
            <person name="Kim Y."/>
            <person name="Kwon S.-W."/>
            <person name="Heo J."/>
        </authorList>
    </citation>
    <scope>NUCLEOTIDE SEQUENCE [LARGE SCALE GENOMIC DNA]</scope>
    <source>
        <strain evidence="12 13">KACC 19337</strain>
    </source>
</reference>
<dbReference type="Gene3D" id="3.40.50.11540">
    <property type="entry name" value="NADH-ubiquinone oxidoreductase 51kDa subunit"/>
    <property type="match status" value="1"/>
</dbReference>
<evidence type="ECO:0000256" key="4">
    <source>
        <dbReference type="ARBA" id="ARBA00022485"/>
    </source>
</evidence>
<keyword evidence="6" id="KW-0288">FMN</keyword>
<organism evidence="12 13">
    <name type="scientific">Microbacterium rhizosphaerae</name>
    <dbReference type="NCBI Taxonomy" id="1678237"/>
    <lineage>
        <taxon>Bacteria</taxon>
        <taxon>Bacillati</taxon>
        <taxon>Actinomycetota</taxon>
        <taxon>Actinomycetes</taxon>
        <taxon>Micrococcales</taxon>
        <taxon>Microbacteriaceae</taxon>
        <taxon>Microbacterium</taxon>
    </lineage>
</organism>
<dbReference type="Gene3D" id="1.20.1440.230">
    <property type="entry name" value="NADH-ubiquinone oxidoreductase 51kDa subunit, iron-sulphur binding domain"/>
    <property type="match status" value="1"/>
</dbReference>
<protein>
    <submittedName>
        <fullName evidence="12">NADH-ubiquinone oxidoreductase-F iron-sulfur binding region domain-containing protein</fullName>
    </submittedName>
</protein>
<evidence type="ECO:0000256" key="7">
    <source>
        <dbReference type="ARBA" id="ARBA00022723"/>
    </source>
</evidence>
<name>A0ABZ0SIR0_9MICO</name>
<comment type="similarity">
    <text evidence="3">Belongs to the complex I 51 kDa subunit family.</text>
</comment>
<evidence type="ECO:0000256" key="3">
    <source>
        <dbReference type="ARBA" id="ARBA00007523"/>
    </source>
</evidence>
<dbReference type="Pfam" id="PF10589">
    <property type="entry name" value="NADH_4Fe-4S"/>
    <property type="match status" value="1"/>
</dbReference>
<comment type="cofactor">
    <cofactor evidence="1">
        <name>FMN</name>
        <dbReference type="ChEBI" id="CHEBI:58210"/>
    </cofactor>
</comment>
<dbReference type="SUPFAM" id="SSF142019">
    <property type="entry name" value="Nqo1 FMN-binding domain-like"/>
    <property type="match status" value="1"/>
</dbReference>
<evidence type="ECO:0000256" key="5">
    <source>
        <dbReference type="ARBA" id="ARBA00022630"/>
    </source>
</evidence>
<dbReference type="InterPro" id="IPR019575">
    <property type="entry name" value="Nuop51_4Fe4S-bd"/>
</dbReference>
<sequence length="411" mass="42491">MNELATSVSVVRLLAAGERATLATHLATFGDLDLQRAADSLIAELDASGLTGRGGAGFPAWRKHAASRDAATGMNRPIVIANGAEGEPASGKDAVLLQDAPHLVIDGLLATAAAVGARRMYVYANRADLEYLAAAIAERRAVGGPTARNAARIRIVEATDTFISGEASAVVNAIEKGKAIPQDRTVRLTQRGLGGHPTLVHNLETLAHVALISRYGAAWFRSEGTPDDPGTRLVTISGDVPEPRVLEVAGGAPIADIIRQAGADPGTLSAVLVGGYHGSWLTRDQLGTPLAKASLAPYGASPGAGILIALGTQRCGVAATAEILGYLADQSARQCGPCKFGLPALAENWRSLAHGSSVVSTYTRITDLGNTIDGRGSCAHPDGSVRLSRSAQKAFADDLAEHARGRCLRTA</sequence>
<dbReference type="SUPFAM" id="SSF142984">
    <property type="entry name" value="Nqo1 middle domain-like"/>
    <property type="match status" value="1"/>
</dbReference>
<dbReference type="Gene3D" id="3.10.20.600">
    <property type="match status" value="1"/>
</dbReference>
<dbReference type="InterPro" id="IPR037225">
    <property type="entry name" value="Nuo51_FMN-bd_sf"/>
</dbReference>
<keyword evidence="7" id="KW-0479">Metal-binding</keyword>
<evidence type="ECO:0000259" key="10">
    <source>
        <dbReference type="Pfam" id="PF01512"/>
    </source>
</evidence>
<keyword evidence="4" id="KW-0004">4Fe-4S</keyword>
<dbReference type="Pfam" id="PF01512">
    <property type="entry name" value="Complex1_51K"/>
    <property type="match status" value="1"/>
</dbReference>
<dbReference type="SUPFAM" id="SSF140490">
    <property type="entry name" value="Nqo1C-terminal domain-like"/>
    <property type="match status" value="1"/>
</dbReference>
<dbReference type="EMBL" id="CP139368">
    <property type="protein sequence ID" value="WPR88943.1"/>
    <property type="molecule type" value="Genomic_DNA"/>
</dbReference>
<evidence type="ECO:0000259" key="11">
    <source>
        <dbReference type="Pfam" id="PF10589"/>
    </source>
</evidence>
<evidence type="ECO:0000256" key="6">
    <source>
        <dbReference type="ARBA" id="ARBA00022643"/>
    </source>
</evidence>
<dbReference type="InterPro" id="IPR050837">
    <property type="entry name" value="ComplexI_51kDa_subunit"/>
</dbReference>
<keyword evidence="8" id="KW-0408">Iron</keyword>
<keyword evidence="9" id="KW-0411">Iron-sulfur</keyword>
<dbReference type="RefSeq" id="WP_320941660.1">
    <property type="nucleotide sequence ID" value="NZ_BAABEU010000008.1"/>
</dbReference>
<dbReference type="InterPro" id="IPR011538">
    <property type="entry name" value="Nuo51_FMN-bd"/>
</dbReference>
<evidence type="ECO:0000256" key="9">
    <source>
        <dbReference type="ARBA" id="ARBA00023014"/>
    </source>
</evidence>
<evidence type="ECO:0000256" key="8">
    <source>
        <dbReference type="ARBA" id="ARBA00023004"/>
    </source>
</evidence>
<evidence type="ECO:0000313" key="12">
    <source>
        <dbReference type="EMBL" id="WPR88943.1"/>
    </source>
</evidence>
<keyword evidence="5" id="KW-0285">Flavoprotein</keyword>
<feature type="domain" description="NADH-ubiquinone oxidoreductase 51kDa subunit FMN-binding" evidence="10">
    <location>
        <begin position="47"/>
        <end position="210"/>
    </location>
</feature>
<feature type="domain" description="NADH-ubiquinone oxidoreductase 51kDa subunit iron-sulphur binding" evidence="11">
    <location>
        <begin position="319"/>
        <end position="402"/>
    </location>
</feature>
<dbReference type="Proteomes" id="UP001323798">
    <property type="component" value="Chromosome"/>
</dbReference>
<dbReference type="PANTHER" id="PTHR11780">
    <property type="entry name" value="NADH-UBIQUINONE OXIDOREDUCTASE FLAVOPROTEIN 1 NDUFV1"/>
    <property type="match status" value="1"/>
</dbReference>
<accession>A0ABZ0SIR0</accession>
<keyword evidence="13" id="KW-1185">Reference proteome</keyword>
<comment type="cofactor">
    <cofactor evidence="2">
        <name>[4Fe-4S] cluster</name>
        <dbReference type="ChEBI" id="CHEBI:49883"/>
    </cofactor>
</comment>
<evidence type="ECO:0000313" key="13">
    <source>
        <dbReference type="Proteomes" id="UP001323798"/>
    </source>
</evidence>
<proteinExistence type="inferred from homology"/>
<evidence type="ECO:0000256" key="2">
    <source>
        <dbReference type="ARBA" id="ARBA00001966"/>
    </source>
</evidence>
<evidence type="ECO:0000256" key="1">
    <source>
        <dbReference type="ARBA" id="ARBA00001917"/>
    </source>
</evidence>
<dbReference type="PANTHER" id="PTHR11780:SF10">
    <property type="entry name" value="NADH DEHYDROGENASE [UBIQUINONE] FLAVOPROTEIN 1, MITOCHONDRIAL"/>
    <property type="match status" value="1"/>
</dbReference>
<gene>
    <name evidence="12" type="ORF">SM116_14410</name>
</gene>
<dbReference type="InterPro" id="IPR037207">
    <property type="entry name" value="Nuop51_4Fe4S-bd_sf"/>
</dbReference>